<proteinExistence type="inferred from homology"/>
<keyword evidence="4 7" id="KW-0812">Transmembrane</keyword>
<dbReference type="Pfam" id="PF07690">
    <property type="entry name" value="MFS_1"/>
    <property type="match status" value="1"/>
</dbReference>
<feature type="transmembrane region" description="Helical" evidence="7">
    <location>
        <begin position="161"/>
        <end position="180"/>
    </location>
</feature>
<dbReference type="InterPro" id="IPR036259">
    <property type="entry name" value="MFS_trans_sf"/>
</dbReference>
<dbReference type="PROSITE" id="PS50850">
    <property type="entry name" value="MFS"/>
    <property type="match status" value="1"/>
</dbReference>
<feature type="transmembrane region" description="Helical" evidence="7">
    <location>
        <begin position="215"/>
        <end position="237"/>
    </location>
</feature>
<dbReference type="Gene3D" id="1.20.1250.20">
    <property type="entry name" value="MFS general substrate transporter like domains"/>
    <property type="match status" value="1"/>
</dbReference>
<dbReference type="InterPro" id="IPR020846">
    <property type="entry name" value="MFS_dom"/>
</dbReference>
<comment type="caution">
    <text evidence="9">The sequence shown here is derived from an EMBL/GenBank/DDBJ whole genome shotgun (WGS) entry which is preliminary data.</text>
</comment>
<dbReference type="InterPro" id="IPR051788">
    <property type="entry name" value="MFS_Transporter"/>
</dbReference>
<keyword evidence="3" id="KW-0813">Transport</keyword>
<evidence type="ECO:0000256" key="4">
    <source>
        <dbReference type="ARBA" id="ARBA00022692"/>
    </source>
</evidence>
<dbReference type="SUPFAM" id="SSF103473">
    <property type="entry name" value="MFS general substrate transporter"/>
    <property type="match status" value="1"/>
</dbReference>
<dbReference type="GO" id="GO:0012505">
    <property type="term" value="C:endomembrane system"/>
    <property type="evidence" value="ECO:0007669"/>
    <property type="project" value="UniProtKB-SubCell"/>
</dbReference>
<sequence>MFSIFLLIIIYIAFISLGLPDSMLGAAWPAMYTDLGVPISFAGFLTLTTCLGTVVSSLFYSGLRKRFRTETITVVSVLLTATALLLYSKITSFYLLLPAAFVLGIGGGAVDAGLNTYVAIHYKARAMNFLHAFWGIGTLVGPFLLSYFFSHGISWRRGYTSVGSIQMAVFVIILVTLPIWKKVTDSDNLEAADNIKSGDSSNMVVLKRKGVKPALLGFFSYCAMEQTAMLWSATYLVTTRGFSEGDAATAAGLLFWGITMGRIISGLVADKLGDSLMIRISHILILIGVLLLISLPSGLSAIVLFMIGIGCGPIYPAMLHQTPFYFGRENASRVMGLEMTAAYVSCAVIPPLFGIIGRHISMAIMPFWMLFFLAMNFIVIEMKKKAGKAERL</sequence>
<comment type="subcellular location">
    <subcellularLocation>
        <location evidence="1">Endomembrane system</location>
        <topology evidence="1">Multi-pass membrane protein</topology>
    </subcellularLocation>
</comment>
<keyword evidence="5 7" id="KW-1133">Transmembrane helix</keyword>
<evidence type="ECO:0000256" key="6">
    <source>
        <dbReference type="ARBA" id="ARBA00023136"/>
    </source>
</evidence>
<dbReference type="EMBL" id="JADIMF010000058">
    <property type="protein sequence ID" value="MBO8468871.1"/>
    <property type="molecule type" value="Genomic_DNA"/>
</dbReference>
<feature type="transmembrane region" description="Helical" evidence="7">
    <location>
        <begin position="276"/>
        <end position="295"/>
    </location>
</feature>
<reference evidence="9" key="1">
    <citation type="submission" date="2020-10" db="EMBL/GenBank/DDBJ databases">
        <authorList>
            <person name="Gilroy R."/>
        </authorList>
    </citation>
    <scope>NUCLEOTIDE SEQUENCE</scope>
    <source>
        <strain evidence="9">14700</strain>
    </source>
</reference>
<evidence type="ECO:0000256" key="2">
    <source>
        <dbReference type="ARBA" id="ARBA00008335"/>
    </source>
</evidence>
<dbReference type="PANTHER" id="PTHR23514:SF3">
    <property type="entry name" value="BYPASS OF STOP CODON PROTEIN 6"/>
    <property type="match status" value="1"/>
</dbReference>
<dbReference type="PANTHER" id="PTHR23514">
    <property type="entry name" value="BYPASS OF STOP CODON PROTEIN 6"/>
    <property type="match status" value="1"/>
</dbReference>
<evidence type="ECO:0000313" key="9">
    <source>
        <dbReference type="EMBL" id="MBO8468871.1"/>
    </source>
</evidence>
<evidence type="ECO:0000259" key="8">
    <source>
        <dbReference type="PROSITE" id="PS50850"/>
    </source>
</evidence>
<comment type="similarity">
    <text evidence="2">Belongs to the major facilitator superfamily.</text>
</comment>
<feature type="transmembrane region" description="Helical" evidence="7">
    <location>
        <begin position="129"/>
        <end position="149"/>
    </location>
</feature>
<feature type="transmembrane region" description="Helical" evidence="7">
    <location>
        <begin position="72"/>
        <end position="90"/>
    </location>
</feature>
<feature type="transmembrane region" description="Helical" evidence="7">
    <location>
        <begin position="249"/>
        <end position="269"/>
    </location>
</feature>
<dbReference type="AlphaFoldDB" id="A0A9D9NCW5"/>
<dbReference type="GO" id="GO:0016020">
    <property type="term" value="C:membrane"/>
    <property type="evidence" value="ECO:0007669"/>
    <property type="project" value="TreeGrafter"/>
</dbReference>
<accession>A0A9D9NCW5</accession>
<dbReference type="GO" id="GO:0022857">
    <property type="term" value="F:transmembrane transporter activity"/>
    <property type="evidence" value="ECO:0007669"/>
    <property type="project" value="InterPro"/>
</dbReference>
<evidence type="ECO:0000256" key="1">
    <source>
        <dbReference type="ARBA" id="ARBA00004127"/>
    </source>
</evidence>
<evidence type="ECO:0000256" key="5">
    <source>
        <dbReference type="ARBA" id="ARBA00022989"/>
    </source>
</evidence>
<feature type="transmembrane region" description="Helical" evidence="7">
    <location>
        <begin position="96"/>
        <end position="117"/>
    </location>
</feature>
<reference evidence="9" key="2">
    <citation type="journal article" date="2021" name="PeerJ">
        <title>Extensive microbial diversity within the chicken gut microbiome revealed by metagenomics and culture.</title>
        <authorList>
            <person name="Gilroy R."/>
            <person name="Ravi A."/>
            <person name="Getino M."/>
            <person name="Pursley I."/>
            <person name="Horton D.L."/>
            <person name="Alikhan N.F."/>
            <person name="Baker D."/>
            <person name="Gharbi K."/>
            <person name="Hall N."/>
            <person name="Watson M."/>
            <person name="Adriaenssens E.M."/>
            <person name="Foster-Nyarko E."/>
            <person name="Jarju S."/>
            <person name="Secka A."/>
            <person name="Antonio M."/>
            <person name="Oren A."/>
            <person name="Chaudhuri R.R."/>
            <person name="La Ragione R."/>
            <person name="Hildebrand F."/>
            <person name="Pallen M.J."/>
        </authorList>
    </citation>
    <scope>NUCLEOTIDE SEQUENCE</scope>
    <source>
        <strain evidence="9">14700</strain>
    </source>
</reference>
<keyword evidence="6 7" id="KW-0472">Membrane</keyword>
<feature type="transmembrane region" description="Helical" evidence="7">
    <location>
        <begin position="340"/>
        <end position="357"/>
    </location>
</feature>
<feature type="transmembrane region" description="Helical" evidence="7">
    <location>
        <begin position="301"/>
        <end position="319"/>
    </location>
</feature>
<dbReference type="InterPro" id="IPR011701">
    <property type="entry name" value="MFS"/>
</dbReference>
<evidence type="ECO:0000313" key="10">
    <source>
        <dbReference type="Proteomes" id="UP000810292"/>
    </source>
</evidence>
<protein>
    <submittedName>
        <fullName evidence="9">MFS transporter</fullName>
    </submittedName>
</protein>
<name>A0A9D9NCW5_9SPIO</name>
<organism evidence="9 10">
    <name type="scientific">Candidatus Ornithospirochaeta stercoravium</name>
    <dbReference type="NCBI Taxonomy" id="2840897"/>
    <lineage>
        <taxon>Bacteria</taxon>
        <taxon>Pseudomonadati</taxon>
        <taxon>Spirochaetota</taxon>
        <taxon>Spirochaetia</taxon>
        <taxon>Spirochaetales</taxon>
        <taxon>Spirochaetaceae</taxon>
        <taxon>Spirochaetaceae incertae sedis</taxon>
        <taxon>Candidatus Ornithospirochaeta</taxon>
    </lineage>
</organism>
<evidence type="ECO:0000256" key="7">
    <source>
        <dbReference type="SAM" id="Phobius"/>
    </source>
</evidence>
<feature type="domain" description="Major facilitator superfamily (MFS) profile" evidence="8">
    <location>
        <begin position="6"/>
        <end position="384"/>
    </location>
</feature>
<feature type="transmembrane region" description="Helical" evidence="7">
    <location>
        <begin position="363"/>
        <end position="382"/>
    </location>
</feature>
<gene>
    <name evidence="9" type="ORF">IAA72_03700</name>
</gene>
<feature type="transmembrane region" description="Helical" evidence="7">
    <location>
        <begin position="36"/>
        <end position="60"/>
    </location>
</feature>
<evidence type="ECO:0000256" key="3">
    <source>
        <dbReference type="ARBA" id="ARBA00022448"/>
    </source>
</evidence>
<dbReference type="Proteomes" id="UP000810292">
    <property type="component" value="Unassembled WGS sequence"/>
</dbReference>